<dbReference type="Pfam" id="PF00903">
    <property type="entry name" value="Glyoxalase"/>
    <property type="match status" value="1"/>
</dbReference>
<dbReference type="AlphaFoldDB" id="A0A1Y5SW71"/>
<sequence>MTTPGTTGLLEAALYADDLDAAERFYGQTLGLPVVLKMEGRHVFFRAGRTILLIFDPAAAATPGDSPLAAPPHGARGPGHACLASEDLDGWEKHLTGHDIPIERRITWPNGARSIYFRDPAGNSLEIAEPKLWHATP</sequence>
<dbReference type="PANTHER" id="PTHR21366:SF22">
    <property type="entry name" value="VOC DOMAIN-CONTAINING PROTEIN"/>
    <property type="match status" value="1"/>
</dbReference>
<dbReference type="InterPro" id="IPR050383">
    <property type="entry name" value="GlyoxalaseI/FosfomycinResist"/>
</dbReference>
<organism evidence="2 3">
    <name type="scientific">Palleronia marisminoris</name>
    <dbReference type="NCBI Taxonomy" id="315423"/>
    <lineage>
        <taxon>Bacteria</taxon>
        <taxon>Pseudomonadati</taxon>
        <taxon>Pseudomonadota</taxon>
        <taxon>Alphaproteobacteria</taxon>
        <taxon>Rhodobacterales</taxon>
        <taxon>Roseobacteraceae</taxon>
        <taxon>Palleronia</taxon>
    </lineage>
</organism>
<dbReference type="SUPFAM" id="SSF54593">
    <property type="entry name" value="Glyoxalase/Bleomycin resistance protein/Dihydroxybiphenyl dioxygenase"/>
    <property type="match status" value="1"/>
</dbReference>
<proteinExistence type="predicted"/>
<dbReference type="PANTHER" id="PTHR21366">
    <property type="entry name" value="GLYOXALASE FAMILY PROTEIN"/>
    <property type="match status" value="1"/>
</dbReference>
<gene>
    <name evidence="2" type="ORF">PAM7066_02246</name>
</gene>
<dbReference type="Gene3D" id="3.10.180.10">
    <property type="entry name" value="2,3-Dihydroxybiphenyl 1,2-Dioxygenase, domain 1"/>
    <property type="match status" value="1"/>
</dbReference>
<accession>A0A1Y5SW71</accession>
<dbReference type="InterPro" id="IPR004360">
    <property type="entry name" value="Glyas_Fos-R_dOase_dom"/>
</dbReference>
<dbReference type="Proteomes" id="UP000193870">
    <property type="component" value="Unassembled WGS sequence"/>
</dbReference>
<dbReference type="InterPro" id="IPR029068">
    <property type="entry name" value="Glyas_Bleomycin-R_OHBP_Dase"/>
</dbReference>
<dbReference type="InterPro" id="IPR037523">
    <property type="entry name" value="VOC_core"/>
</dbReference>
<dbReference type="OrthoDB" id="9812656at2"/>
<feature type="domain" description="VOC" evidence="1">
    <location>
        <begin position="8"/>
        <end position="130"/>
    </location>
</feature>
<evidence type="ECO:0000313" key="3">
    <source>
        <dbReference type="Proteomes" id="UP000193870"/>
    </source>
</evidence>
<keyword evidence="3" id="KW-1185">Reference proteome</keyword>
<dbReference type="EMBL" id="FWFV01000006">
    <property type="protein sequence ID" value="SLN50077.1"/>
    <property type="molecule type" value="Genomic_DNA"/>
</dbReference>
<evidence type="ECO:0000259" key="1">
    <source>
        <dbReference type="PROSITE" id="PS51819"/>
    </source>
</evidence>
<protein>
    <submittedName>
        <fullName evidence="2">Glyoxalase-like domain protein</fullName>
    </submittedName>
</protein>
<dbReference type="RefSeq" id="WP_085854227.1">
    <property type="nucleotide sequence ID" value="NZ_FOPF01000006.1"/>
</dbReference>
<dbReference type="PROSITE" id="PS51819">
    <property type="entry name" value="VOC"/>
    <property type="match status" value="1"/>
</dbReference>
<evidence type="ECO:0000313" key="2">
    <source>
        <dbReference type="EMBL" id="SLN50077.1"/>
    </source>
</evidence>
<dbReference type="STRING" id="315423.SAMN04488020_10613"/>
<reference evidence="2 3" key="1">
    <citation type="submission" date="2017-03" db="EMBL/GenBank/DDBJ databases">
        <authorList>
            <person name="Afonso C.L."/>
            <person name="Miller P.J."/>
            <person name="Scott M.A."/>
            <person name="Spackman E."/>
            <person name="Goraichik I."/>
            <person name="Dimitrov K.M."/>
            <person name="Suarez D.L."/>
            <person name="Swayne D.E."/>
        </authorList>
    </citation>
    <scope>NUCLEOTIDE SEQUENCE [LARGE SCALE GENOMIC DNA]</scope>
    <source>
        <strain evidence="2 3">CECT 7066</strain>
    </source>
</reference>
<name>A0A1Y5SW71_9RHOB</name>